<sequence length="746" mass="82445">MANRVLSPARDSVSAFRRTRVAYLQTHGADSVELAQLNTASTDSPSTTDPRHSPTPSPTQSAPHARGKSGWIRRYRSSFTGWRFGALHFATWAAIVFLVNLIGTIWGAVYQRSAGSLSEGDCGRIKNLDRGLHIFINVLSTILLSGSNYCMQCLSAPTRTDVDRAHASQTWLDIGIPSIRNLKHISRPRLWLWLGLGLSSVPLHLLYNSAVYSSTSTNSYAFFLVNEAFLDASECHNCTWYYSASSYYNSHETRLVTLETLWSQSRNGSLDRLEPAQCLTDYAKTLQSNRRNLLLVMDNAQASASPRNSNLSYTNNPDTFLYGNFFATDGALPVFAPDSYSWICSGLDNDTNTPCANRLGQISPDTWTVGGYDYGRKYAWPVKYCLSEPAVSRCRLQFTPTIAAIVTVLNLFKALLMWFVIYSTKEDPLLTMGDAVASFLDERDPTTVRSSLISLHDCKADYDAGAKPWRDQRTRWKDTTSRLRRGVTLGLFATALLVIINLLVWGTKAIARNASIGPNAIFALGFGTIDTRALIYGDFPTDMISLVLIANLPQVILSFLYFAYNGTFTAMLLGYEWTSYAYKRKGLRVSHVPSGLQRSTYFLQLPYRFGIPLVVLSGTLHWLVSQSIFVVALDQYDRTGVYNDSRISCGYSPVAMLVVVVLGIFMVATVVGFGYIPYRSGMPLAGSCSLAISAACHPDEDTKGESTTTSEEKLQWGVASTSTDGIGHCAFSSREVGPLVEGRMYA</sequence>
<keyword evidence="5" id="KW-1185">Reference proteome</keyword>
<dbReference type="OrthoDB" id="5429634at2759"/>
<evidence type="ECO:0000313" key="5">
    <source>
        <dbReference type="Proteomes" id="UP000800082"/>
    </source>
</evidence>
<dbReference type="GeneID" id="54353733"/>
<gene>
    <name evidence="4" type="ORF">M421DRAFT_63465</name>
</gene>
<evidence type="ECO:0000256" key="1">
    <source>
        <dbReference type="SAM" id="MobiDB-lite"/>
    </source>
</evidence>
<dbReference type="PANTHER" id="PTHR35395:SF1">
    <property type="entry name" value="DUF6536 DOMAIN-CONTAINING PROTEIN"/>
    <property type="match status" value="1"/>
</dbReference>
<dbReference type="Pfam" id="PF20163">
    <property type="entry name" value="DUF6536"/>
    <property type="match status" value="1"/>
</dbReference>
<feature type="transmembrane region" description="Helical" evidence="2">
    <location>
        <begin position="190"/>
        <end position="207"/>
    </location>
</feature>
<feature type="transmembrane region" description="Helical" evidence="2">
    <location>
        <begin position="516"/>
        <end position="536"/>
    </location>
</feature>
<evidence type="ECO:0000259" key="3">
    <source>
        <dbReference type="Pfam" id="PF20163"/>
    </source>
</evidence>
<reference evidence="4" key="1">
    <citation type="journal article" date="2020" name="Stud. Mycol.">
        <title>101 Dothideomycetes genomes: a test case for predicting lifestyles and emergence of pathogens.</title>
        <authorList>
            <person name="Haridas S."/>
            <person name="Albert R."/>
            <person name="Binder M."/>
            <person name="Bloem J."/>
            <person name="Labutti K."/>
            <person name="Salamov A."/>
            <person name="Andreopoulos B."/>
            <person name="Baker S."/>
            <person name="Barry K."/>
            <person name="Bills G."/>
            <person name="Bluhm B."/>
            <person name="Cannon C."/>
            <person name="Castanera R."/>
            <person name="Culley D."/>
            <person name="Daum C."/>
            <person name="Ezra D."/>
            <person name="Gonzalez J."/>
            <person name="Henrissat B."/>
            <person name="Kuo A."/>
            <person name="Liang C."/>
            <person name="Lipzen A."/>
            <person name="Lutzoni F."/>
            <person name="Magnuson J."/>
            <person name="Mondo S."/>
            <person name="Nolan M."/>
            <person name="Ohm R."/>
            <person name="Pangilinan J."/>
            <person name="Park H.-J."/>
            <person name="Ramirez L."/>
            <person name="Alfaro M."/>
            <person name="Sun H."/>
            <person name="Tritt A."/>
            <person name="Yoshinaga Y."/>
            <person name="Zwiers L.-H."/>
            <person name="Turgeon B."/>
            <person name="Goodwin S."/>
            <person name="Spatafora J."/>
            <person name="Crous P."/>
            <person name="Grigoriev I."/>
        </authorList>
    </citation>
    <scope>NUCLEOTIDE SEQUENCE</scope>
    <source>
        <strain evidence="4">CBS 183.55</strain>
    </source>
</reference>
<keyword evidence="2" id="KW-1133">Transmembrane helix</keyword>
<dbReference type="AlphaFoldDB" id="A0A6A5RM26"/>
<keyword evidence="2" id="KW-0472">Membrane</keyword>
<evidence type="ECO:0000256" key="2">
    <source>
        <dbReference type="SAM" id="Phobius"/>
    </source>
</evidence>
<keyword evidence="2" id="KW-0812">Transmembrane</keyword>
<organism evidence="4 5">
    <name type="scientific">Didymella exigua CBS 183.55</name>
    <dbReference type="NCBI Taxonomy" id="1150837"/>
    <lineage>
        <taxon>Eukaryota</taxon>
        <taxon>Fungi</taxon>
        <taxon>Dikarya</taxon>
        <taxon>Ascomycota</taxon>
        <taxon>Pezizomycotina</taxon>
        <taxon>Dothideomycetes</taxon>
        <taxon>Pleosporomycetidae</taxon>
        <taxon>Pleosporales</taxon>
        <taxon>Pleosporineae</taxon>
        <taxon>Didymellaceae</taxon>
        <taxon>Didymella</taxon>
    </lineage>
</organism>
<dbReference type="PANTHER" id="PTHR35395">
    <property type="entry name" value="DUF6536 DOMAIN-CONTAINING PROTEIN"/>
    <property type="match status" value="1"/>
</dbReference>
<protein>
    <recommendedName>
        <fullName evidence="3">DUF6536 domain-containing protein</fullName>
    </recommendedName>
</protein>
<name>A0A6A5RM26_9PLEO</name>
<feature type="transmembrane region" description="Helical" evidence="2">
    <location>
        <begin position="609"/>
        <end position="633"/>
    </location>
</feature>
<dbReference type="InterPro" id="IPR046623">
    <property type="entry name" value="DUF6536"/>
</dbReference>
<dbReference type="EMBL" id="ML978969">
    <property type="protein sequence ID" value="KAF1928320.1"/>
    <property type="molecule type" value="Genomic_DNA"/>
</dbReference>
<dbReference type="RefSeq" id="XP_033448572.1">
    <property type="nucleotide sequence ID" value="XM_033596066.1"/>
</dbReference>
<feature type="transmembrane region" description="Helical" evidence="2">
    <location>
        <begin position="483"/>
        <end position="504"/>
    </location>
</feature>
<feature type="region of interest" description="Disordered" evidence="1">
    <location>
        <begin position="40"/>
        <end position="69"/>
    </location>
</feature>
<proteinExistence type="predicted"/>
<feature type="transmembrane region" description="Helical" evidence="2">
    <location>
        <begin position="654"/>
        <end position="676"/>
    </location>
</feature>
<accession>A0A6A5RM26</accession>
<dbReference type="Proteomes" id="UP000800082">
    <property type="component" value="Unassembled WGS sequence"/>
</dbReference>
<feature type="transmembrane region" description="Helical" evidence="2">
    <location>
        <begin position="543"/>
        <end position="564"/>
    </location>
</feature>
<feature type="transmembrane region" description="Helical" evidence="2">
    <location>
        <begin position="130"/>
        <end position="150"/>
    </location>
</feature>
<feature type="domain" description="DUF6536" evidence="3">
    <location>
        <begin position="82"/>
        <end position="230"/>
    </location>
</feature>
<evidence type="ECO:0000313" key="4">
    <source>
        <dbReference type="EMBL" id="KAF1928320.1"/>
    </source>
</evidence>
<feature type="transmembrane region" description="Helical" evidence="2">
    <location>
        <begin position="402"/>
        <end position="422"/>
    </location>
</feature>
<feature type="transmembrane region" description="Helical" evidence="2">
    <location>
        <begin position="84"/>
        <end position="110"/>
    </location>
</feature>